<dbReference type="PANTHER" id="PTHR43802:SF1">
    <property type="entry name" value="IP11341P-RELATED"/>
    <property type="match status" value="1"/>
</dbReference>
<dbReference type="Gene3D" id="3.90.226.10">
    <property type="entry name" value="2-enoyl-CoA Hydratase, Chain A, domain 1"/>
    <property type="match status" value="1"/>
</dbReference>
<evidence type="ECO:0000313" key="3">
    <source>
        <dbReference type="Proteomes" id="UP000234662"/>
    </source>
</evidence>
<dbReference type="STRING" id="2055.BCM27_09070"/>
<dbReference type="RefSeq" id="WP_101819094.1">
    <property type="nucleotide sequence ID" value="NZ_PKJC01000002.1"/>
</dbReference>
<accession>A0A2I1RCK1</accession>
<dbReference type="AlphaFoldDB" id="A0A2I1RCK1"/>
<gene>
    <name evidence="2" type="ORF">CYJ73_03765</name>
</gene>
<dbReference type="Pfam" id="PF00378">
    <property type="entry name" value="ECH_1"/>
    <property type="match status" value="1"/>
</dbReference>
<evidence type="ECO:0000313" key="2">
    <source>
        <dbReference type="EMBL" id="PKZ66860.1"/>
    </source>
</evidence>
<comment type="caution">
    <text evidence="2">The sequence shown here is derived from an EMBL/GenBank/DDBJ whole genome shotgun (WGS) entry which is preliminary data.</text>
</comment>
<sequence length="267" mass="28191">MSSDQTSTPVEPPLLIEQSGRVRTLVLNRPEVRNALSSGLIDALRTELANADHADDVGVVILTGAGSAFCAGLDLAELGSSTESARLLDHADVPVGHPWRPISKPIIGAVNGVAATGGLEFALACDVLIASERARFVDTHSRVGVLPGWGLTSRLPEAVGRGFARRMSLSGEFVDAQTALRVGLVTEVVAHDQLMASAMELAVSIAGSDQLAVRTMLDSYRRAEDHLVGPALDAEHSTSVEWMAGFDPARVADRRSGIVERGRVNNS</sequence>
<dbReference type="InterPro" id="IPR029045">
    <property type="entry name" value="ClpP/crotonase-like_dom_sf"/>
</dbReference>
<dbReference type="EMBL" id="PKJC01000002">
    <property type="protein sequence ID" value="PKZ66860.1"/>
    <property type="molecule type" value="Genomic_DNA"/>
</dbReference>
<reference evidence="2 3" key="1">
    <citation type="submission" date="2017-12" db="EMBL/GenBank/DDBJ databases">
        <title>Phylogenetic diversity of female urinary microbiome.</title>
        <authorList>
            <person name="Thomas-White K."/>
            <person name="Wolfe A.J."/>
        </authorList>
    </citation>
    <scope>NUCLEOTIDE SEQUENCE [LARGE SCALE GENOMIC DNA]</scope>
    <source>
        <strain evidence="2 3">UMB0777</strain>
    </source>
</reference>
<dbReference type="PANTHER" id="PTHR43802">
    <property type="entry name" value="ENOYL-COA HYDRATASE"/>
    <property type="match status" value="1"/>
</dbReference>
<dbReference type="CDD" id="cd06558">
    <property type="entry name" value="crotonase-like"/>
    <property type="match status" value="1"/>
</dbReference>
<dbReference type="SUPFAM" id="SSF52096">
    <property type="entry name" value="ClpP/crotonase"/>
    <property type="match status" value="1"/>
</dbReference>
<comment type="similarity">
    <text evidence="1">Belongs to the enoyl-CoA hydratase/isomerase family.</text>
</comment>
<proteinExistence type="inferred from homology"/>
<organism evidence="2 3">
    <name type="scientific">Gordonia terrae</name>
    <dbReference type="NCBI Taxonomy" id="2055"/>
    <lineage>
        <taxon>Bacteria</taxon>
        <taxon>Bacillati</taxon>
        <taxon>Actinomycetota</taxon>
        <taxon>Actinomycetes</taxon>
        <taxon>Mycobacteriales</taxon>
        <taxon>Gordoniaceae</taxon>
        <taxon>Gordonia</taxon>
    </lineage>
</organism>
<keyword evidence="2" id="KW-0456">Lyase</keyword>
<protein>
    <submittedName>
        <fullName evidence="2">Enoyl-CoA hydratase</fullName>
        <ecNumber evidence="2">4.2.1.17</ecNumber>
    </submittedName>
</protein>
<dbReference type="GO" id="GO:0004300">
    <property type="term" value="F:enoyl-CoA hydratase activity"/>
    <property type="evidence" value="ECO:0007669"/>
    <property type="project" value="UniProtKB-EC"/>
</dbReference>
<dbReference type="InterPro" id="IPR001753">
    <property type="entry name" value="Enoyl-CoA_hydra/iso"/>
</dbReference>
<dbReference type="Proteomes" id="UP000234662">
    <property type="component" value="Unassembled WGS sequence"/>
</dbReference>
<name>A0A2I1RCK1_9ACTN</name>
<dbReference type="NCBIfam" id="NF004840">
    <property type="entry name" value="PRK06190.1"/>
    <property type="match status" value="1"/>
</dbReference>
<evidence type="ECO:0000256" key="1">
    <source>
        <dbReference type="ARBA" id="ARBA00005254"/>
    </source>
</evidence>
<dbReference type="EC" id="4.2.1.17" evidence="2"/>